<dbReference type="PANTHER" id="PTHR11362">
    <property type="entry name" value="PHOSPHATIDYLETHANOLAMINE-BINDING PROTEIN"/>
    <property type="match status" value="1"/>
</dbReference>
<protein>
    <submittedName>
        <fullName evidence="1">Flowering locus T 1A</fullName>
    </submittedName>
</protein>
<dbReference type="EMBL" id="MN968829">
    <property type="protein sequence ID" value="QLM02143.1"/>
    <property type="molecule type" value="mRNA"/>
</dbReference>
<dbReference type="InterPro" id="IPR035810">
    <property type="entry name" value="PEBP_euk"/>
</dbReference>
<accession>A0A7D6J6I7</accession>
<dbReference type="InterPro" id="IPR008914">
    <property type="entry name" value="PEBP"/>
</dbReference>
<proteinExistence type="evidence at transcript level"/>
<dbReference type="CDD" id="cd00866">
    <property type="entry name" value="PEBP_euk"/>
    <property type="match status" value="1"/>
</dbReference>
<dbReference type="InterPro" id="IPR036610">
    <property type="entry name" value="PEBP-like_sf"/>
</dbReference>
<reference evidence="1" key="1">
    <citation type="journal article" date="2020" name="Front. Plant Sci.">
        <title>Evolution and Expression of Reproductive Transition Regulatory Genes FT/TFL1 With Emphasis in Selected Neotropical Orchids.</title>
        <authorList>
            <person name="Ospina-Zapata D.A."/>
            <person name="Madrigal Y."/>
            <person name="Alzate J.F."/>
            <person name="Pabon-Mora N."/>
        </authorList>
    </citation>
    <scope>NUCLEOTIDE SEQUENCE</scope>
    <source>
        <tissue evidence="1">Leaves</tissue>
    </source>
</reference>
<organism evidence="1">
    <name type="scientific">Gomphichis scaposa</name>
    <dbReference type="NCBI Taxonomy" id="2727412"/>
    <lineage>
        <taxon>Eukaryota</taxon>
        <taxon>Viridiplantae</taxon>
        <taxon>Streptophyta</taxon>
        <taxon>Embryophyta</taxon>
        <taxon>Tracheophyta</taxon>
        <taxon>Spermatophyta</taxon>
        <taxon>Magnoliopsida</taxon>
        <taxon>Liliopsida</taxon>
        <taxon>Asparagales</taxon>
        <taxon>Orchidaceae</taxon>
        <taxon>Orchidoideae</taxon>
        <taxon>Cranichideae</taxon>
        <taxon>Cranichidinae</taxon>
        <taxon>Gomphichis</taxon>
    </lineage>
</organism>
<sequence>MSSNSSTIDSAIREAFGSFDHTVRFRISFNNKPFFNGSDLRPSTLINRPKIEVGGDDLRVCYTLVMVDLDAPNPSNPTLKEYLHWLVTDIPATTDASFGREVVSYEGPRPSYGIHRIVFALLRQFKRNNIFIEPEVRENFSTVTFAETFNLSSPVAAAYFNCQRETGSGGRRFFN</sequence>
<dbReference type="Pfam" id="PF01161">
    <property type="entry name" value="PBP"/>
    <property type="match status" value="1"/>
</dbReference>
<dbReference type="PANTHER" id="PTHR11362:SF106">
    <property type="entry name" value="OS01G0202700 PROTEIN"/>
    <property type="match status" value="1"/>
</dbReference>
<dbReference type="Gene3D" id="3.90.280.10">
    <property type="entry name" value="PEBP-like"/>
    <property type="match status" value="1"/>
</dbReference>
<name>A0A7D6J6I7_9ASPA</name>
<dbReference type="AlphaFoldDB" id="A0A7D6J6I7"/>
<dbReference type="SUPFAM" id="SSF49777">
    <property type="entry name" value="PEBP-like"/>
    <property type="match status" value="1"/>
</dbReference>
<evidence type="ECO:0000313" key="1">
    <source>
        <dbReference type="EMBL" id="QLM02143.1"/>
    </source>
</evidence>